<evidence type="ECO:0000313" key="2">
    <source>
        <dbReference type="Proteomes" id="UP000077177"/>
    </source>
</evidence>
<evidence type="ECO:0008006" key="3">
    <source>
        <dbReference type="Google" id="ProtNLM"/>
    </source>
</evidence>
<sequence>MEMARSILLCALLFIITRCASIVSSTSWPFAIDTHPEGAEVRITNRRGEEIFRSKTPTVVRLKSGAGFFIKESYVVTLSMNGYDTKKINVECKLNGWYFGNAFIGGLIGFLIVDPATGAMYRLASTGITENMTKQYSTGVTLNILDKNNVPKDWERNLEKIN</sequence>
<dbReference type="Proteomes" id="UP000077177">
    <property type="component" value="Chromosome"/>
</dbReference>
<gene>
    <name evidence="1" type="ORF">SY85_18420</name>
</gene>
<accession>A0A172TYM2</accession>
<organism evidence="1 2">
    <name type="scientific">Flavisolibacter tropicus</name>
    <dbReference type="NCBI Taxonomy" id="1492898"/>
    <lineage>
        <taxon>Bacteria</taxon>
        <taxon>Pseudomonadati</taxon>
        <taxon>Bacteroidota</taxon>
        <taxon>Chitinophagia</taxon>
        <taxon>Chitinophagales</taxon>
        <taxon>Chitinophagaceae</taxon>
        <taxon>Flavisolibacter</taxon>
    </lineage>
</organism>
<dbReference type="PATRIC" id="fig|1492898.3.peg.4009"/>
<evidence type="ECO:0000313" key="1">
    <source>
        <dbReference type="EMBL" id="ANE52175.1"/>
    </source>
</evidence>
<dbReference type="EMBL" id="CP011390">
    <property type="protein sequence ID" value="ANE52175.1"/>
    <property type="molecule type" value="Genomic_DNA"/>
</dbReference>
<reference evidence="2" key="1">
    <citation type="submission" date="2015-01" db="EMBL/GenBank/DDBJ databases">
        <title>Flavisolibacter sp./LCS9/ whole genome sequencing.</title>
        <authorList>
            <person name="Kim M.K."/>
            <person name="Srinivasan S."/>
            <person name="Lee J.-J."/>
        </authorList>
    </citation>
    <scope>NUCLEOTIDE SEQUENCE [LARGE SCALE GENOMIC DNA]</scope>
    <source>
        <strain evidence="2">LCS9</strain>
    </source>
</reference>
<name>A0A172TYM2_9BACT</name>
<keyword evidence="2" id="KW-1185">Reference proteome</keyword>
<dbReference type="RefSeq" id="WP_082886583.1">
    <property type="nucleotide sequence ID" value="NZ_CP011390.1"/>
</dbReference>
<dbReference type="OrthoDB" id="1524740at2"/>
<dbReference type="KEGG" id="fla:SY85_18420"/>
<reference evidence="1 2" key="2">
    <citation type="journal article" date="2016" name="Int. J. Syst. Evol. Microbiol.">
        <title>Flavisolibacter tropicus sp. nov., isolated from tropical soil.</title>
        <authorList>
            <person name="Lee J.J."/>
            <person name="Kang M.S."/>
            <person name="Kim G.S."/>
            <person name="Lee C.S."/>
            <person name="Lim S."/>
            <person name="Lee J."/>
            <person name="Roh S.H."/>
            <person name="Kang H."/>
            <person name="Ha J.M."/>
            <person name="Bae S."/>
            <person name="Jung H.Y."/>
            <person name="Kim M.K."/>
        </authorList>
    </citation>
    <scope>NUCLEOTIDE SEQUENCE [LARGE SCALE GENOMIC DNA]</scope>
    <source>
        <strain evidence="1 2">LCS9</strain>
    </source>
</reference>
<protein>
    <recommendedName>
        <fullName evidence="3">PEGA domain-containing protein</fullName>
    </recommendedName>
</protein>
<dbReference type="AlphaFoldDB" id="A0A172TYM2"/>
<proteinExistence type="predicted"/>